<evidence type="ECO:0000313" key="1">
    <source>
        <dbReference type="EMBL" id="RMC16146.1"/>
    </source>
</evidence>
<dbReference type="AlphaFoldDB" id="A0A3M0KTA9"/>
<sequence length="277" mass="30862">MLEQGVPRLPSAAIEHLQVRAAVCKLAATSPLEDCHEYVQDVADQKEESRSELRNRKEDYNTSSGVKIFLYPLHRVPTPVLAPLWIVQTTVGFDTYCSEMLLLLTSILGGKIFIVMGNMVHTNSETILSCILGGVFLSHLLAKAFPSGGQASRNGRNYHTVHLWYSDPAAKFLAETNSPQSLCADNQSWPILVLLSSPSMQLSQNRAKCKGASEAQAVGDLLPSLLKVSQETSPQAWSFPPHQHYFPKLLMNILDFEQAFSPGYLMYFHFDFYPVKC</sequence>
<proteinExistence type="predicted"/>
<comment type="caution">
    <text evidence="1">The sequence shown here is derived from an EMBL/GenBank/DDBJ whole genome shotgun (WGS) entry which is preliminary data.</text>
</comment>
<dbReference type="Proteomes" id="UP000269221">
    <property type="component" value="Unassembled WGS sequence"/>
</dbReference>
<keyword evidence="2" id="KW-1185">Reference proteome</keyword>
<reference evidence="1 2" key="1">
    <citation type="submission" date="2018-07" db="EMBL/GenBank/DDBJ databases">
        <title>A high quality draft genome assembly of the barn swallow (H. rustica rustica).</title>
        <authorList>
            <person name="Formenti G."/>
            <person name="Chiara M."/>
            <person name="Poveda L."/>
            <person name="Francoijs K.-J."/>
            <person name="Bonisoli-Alquati A."/>
            <person name="Canova L."/>
            <person name="Gianfranceschi L."/>
            <person name="Horner D.S."/>
            <person name="Saino N."/>
        </authorList>
    </citation>
    <scope>NUCLEOTIDE SEQUENCE [LARGE SCALE GENOMIC DNA]</scope>
    <source>
        <strain evidence="1">Chelidonia</strain>
        <tissue evidence="1">Blood</tissue>
    </source>
</reference>
<dbReference type="OrthoDB" id="10649202at2759"/>
<protein>
    <submittedName>
        <fullName evidence="1">Uncharacterized protein</fullName>
    </submittedName>
</protein>
<gene>
    <name evidence="1" type="ORF">DUI87_08360</name>
</gene>
<evidence type="ECO:0000313" key="2">
    <source>
        <dbReference type="Proteomes" id="UP000269221"/>
    </source>
</evidence>
<organism evidence="1 2">
    <name type="scientific">Hirundo rustica rustica</name>
    <dbReference type="NCBI Taxonomy" id="333673"/>
    <lineage>
        <taxon>Eukaryota</taxon>
        <taxon>Metazoa</taxon>
        <taxon>Chordata</taxon>
        <taxon>Craniata</taxon>
        <taxon>Vertebrata</taxon>
        <taxon>Euteleostomi</taxon>
        <taxon>Archelosauria</taxon>
        <taxon>Archosauria</taxon>
        <taxon>Dinosauria</taxon>
        <taxon>Saurischia</taxon>
        <taxon>Theropoda</taxon>
        <taxon>Coelurosauria</taxon>
        <taxon>Aves</taxon>
        <taxon>Neognathae</taxon>
        <taxon>Neoaves</taxon>
        <taxon>Telluraves</taxon>
        <taxon>Australaves</taxon>
        <taxon>Passeriformes</taxon>
        <taxon>Sylvioidea</taxon>
        <taxon>Hirundinidae</taxon>
        <taxon>Hirundo</taxon>
    </lineage>
</organism>
<accession>A0A3M0KTA9</accession>
<name>A0A3M0KTA9_HIRRU</name>
<dbReference type="EMBL" id="QRBI01000104">
    <property type="protein sequence ID" value="RMC16146.1"/>
    <property type="molecule type" value="Genomic_DNA"/>
</dbReference>